<evidence type="ECO:0000313" key="2">
    <source>
        <dbReference type="Proteomes" id="UP000326169"/>
    </source>
</evidence>
<evidence type="ECO:0000313" key="1">
    <source>
        <dbReference type="EMBL" id="GCE96594.1"/>
    </source>
</evidence>
<gene>
    <name evidence="1" type="ORF">NIES46_46660</name>
</gene>
<reference evidence="1 2" key="1">
    <citation type="journal article" date="2019" name="J Genomics">
        <title>The Draft Genome of a Hydrogen-producing Cyanobacterium, Arthrospira platensis NIES-46.</title>
        <authorList>
            <person name="Suzuki S."/>
            <person name="Yamaguchi H."/>
            <person name="Kawachi M."/>
        </authorList>
    </citation>
    <scope>NUCLEOTIDE SEQUENCE [LARGE SCALE GENOMIC DNA]</scope>
    <source>
        <strain evidence="1 2">NIES-46</strain>
    </source>
</reference>
<protein>
    <submittedName>
        <fullName evidence="1">Uncharacterized protein</fullName>
    </submittedName>
</protein>
<dbReference type="RefSeq" id="WP_006616747.1">
    <property type="nucleotide sequence ID" value="NZ_BIMW01000202.1"/>
</dbReference>
<accession>A0A5M3TAR3</accession>
<proteinExistence type="predicted"/>
<dbReference type="InterPro" id="IPR029013">
    <property type="entry name" value="HP0062-like_sf"/>
</dbReference>
<name>A0A5M3TAR3_LIMPL</name>
<dbReference type="EMBL" id="BIMW01000202">
    <property type="protein sequence ID" value="GCE96594.1"/>
    <property type="molecule type" value="Genomic_DNA"/>
</dbReference>
<sequence length="97" mass="11734">MAQTSFDAQDAEDLLKELEQFHEAIRDEWSRVLNQWSNLKSVWRDQQFDKFEPIFEKFISTYNDAEKESDQYIRFVREQIEINETKKQKLSGRLADL</sequence>
<dbReference type="Gene3D" id="1.10.287.850">
    <property type="entry name" value="HP0062-like domain"/>
    <property type="match status" value="1"/>
</dbReference>
<dbReference type="Proteomes" id="UP000326169">
    <property type="component" value="Unassembled WGS sequence"/>
</dbReference>
<organism evidence="1 2">
    <name type="scientific">Limnospira platensis NIES-46</name>
    <dbReference type="NCBI Taxonomy" id="1236695"/>
    <lineage>
        <taxon>Bacteria</taxon>
        <taxon>Bacillati</taxon>
        <taxon>Cyanobacteriota</taxon>
        <taxon>Cyanophyceae</taxon>
        <taxon>Oscillatoriophycideae</taxon>
        <taxon>Oscillatoriales</taxon>
        <taxon>Sirenicapillariaceae</taxon>
        <taxon>Limnospira</taxon>
    </lineage>
</organism>
<comment type="caution">
    <text evidence="1">The sequence shown here is derived from an EMBL/GenBank/DDBJ whole genome shotgun (WGS) entry which is preliminary data.</text>
</comment>
<keyword evidence="2" id="KW-1185">Reference proteome</keyword>
<dbReference type="SUPFAM" id="SSF158414">
    <property type="entry name" value="HP0062-like"/>
    <property type="match status" value="1"/>
</dbReference>
<dbReference type="GeneID" id="301685380"/>